<evidence type="ECO:0000256" key="3">
    <source>
        <dbReference type="SAM" id="Phobius"/>
    </source>
</evidence>
<feature type="compositionally biased region" description="Basic and acidic residues" evidence="2">
    <location>
        <begin position="236"/>
        <end position="255"/>
    </location>
</feature>
<evidence type="ECO:0000256" key="2">
    <source>
        <dbReference type="SAM" id="MobiDB-lite"/>
    </source>
</evidence>
<dbReference type="PANTHER" id="PTHR34562">
    <property type="entry name" value="WPP DOMAIN-INTERACTING PROTEIN 2"/>
    <property type="match status" value="1"/>
</dbReference>
<feature type="region of interest" description="Disordered" evidence="2">
    <location>
        <begin position="1"/>
        <end position="91"/>
    </location>
</feature>
<feature type="region of interest" description="Disordered" evidence="2">
    <location>
        <begin position="116"/>
        <end position="262"/>
    </location>
</feature>
<proteinExistence type="predicted"/>
<dbReference type="EMBL" id="JAJJMA010277353">
    <property type="protein sequence ID" value="MCL7046107.1"/>
    <property type="molecule type" value="Genomic_DNA"/>
</dbReference>
<reference evidence="4" key="1">
    <citation type="submission" date="2022-03" db="EMBL/GenBank/DDBJ databases">
        <title>A functionally conserved STORR gene fusion in Papaver species that diverged 16.8 million years ago.</title>
        <authorList>
            <person name="Catania T."/>
        </authorList>
    </citation>
    <scope>NUCLEOTIDE SEQUENCE</scope>
    <source>
        <strain evidence="4">S-191538</strain>
    </source>
</reference>
<evidence type="ECO:0000313" key="5">
    <source>
        <dbReference type="Proteomes" id="UP001177140"/>
    </source>
</evidence>
<feature type="region of interest" description="Disordered" evidence="2">
    <location>
        <begin position="282"/>
        <end position="348"/>
    </location>
</feature>
<dbReference type="Proteomes" id="UP001177140">
    <property type="component" value="Unassembled WGS sequence"/>
</dbReference>
<evidence type="ECO:0000256" key="1">
    <source>
        <dbReference type="SAM" id="Coils"/>
    </source>
</evidence>
<keyword evidence="1" id="KW-0175">Coiled coil</keyword>
<comment type="caution">
    <text evidence="4">The sequence shown here is derived from an EMBL/GenBank/DDBJ whole genome shotgun (WGS) entry which is preliminary data.</text>
</comment>
<accession>A0AA42AZN4</accession>
<feature type="compositionally biased region" description="Basic and acidic residues" evidence="2">
    <location>
        <begin position="8"/>
        <end position="23"/>
    </location>
</feature>
<keyword evidence="3" id="KW-0472">Membrane</keyword>
<dbReference type="AlphaFoldDB" id="A0AA42AZN4"/>
<dbReference type="InterPro" id="IPR044696">
    <property type="entry name" value="WIP1/2/3"/>
</dbReference>
<evidence type="ECO:0008006" key="6">
    <source>
        <dbReference type="Google" id="ProtNLM"/>
    </source>
</evidence>
<feature type="compositionally biased region" description="Basic and acidic residues" evidence="2">
    <location>
        <begin position="336"/>
        <end position="348"/>
    </location>
</feature>
<keyword evidence="3" id="KW-1133">Transmembrane helix</keyword>
<feature type="compositionally biased region" description="Polar residues" evidence="2">
    <location>
        <begin position="223"/>
        <end position="232"/>
    </location>
</feature>
<keyword evidence="5" id="KW-1185">Reference proteome</keyword>
<dbReference type="PANTHER" id="PTHR34562:SF8">
    <property type="entry name" value="WPP DOMAIN-INTERACTING PROTEIN 1"/>
    <property type="match status" value="1"/>
</dbReference>
<protein>
    <recommendedName>
        <fullName evidence="6">WPP domain-interacting protein 1</fullName>
    </recommendedName>
</protein>
<evidence type="ECO:0000313" key="4">
    <source>
        <dbReference type="EMBL" id="MCL7046107.1"/>
    </source>
</evidence>
<name>A0AA42AZN4_PAPNU</name>
<feature type="transmembrane region" description="Helical" evidence="3">
    <location>
        <begin position="561"/>
        <end position="580"/>
    </location>
</feature>
<feature type="coiled-coil region" evidence="1">
    <location>
        <begin position="394"/>
        <end position="428"/>
    </location>
</feature>
<gene>
    <name evidence="4" type="ORF">MKW94_006517</name>
</gene>
<sequence length="589" mass="64728">MGLGDDNSETKIFDDEGLERRSSTDGIKLESNGSNSNEYVDEGSGSVEINYSSEVNGKEIGNGTPENSRSTLEVAETPEGVSGETPPTRKGYGLKKWRRIRRDFVKDESVGLDLNRILKRGAPNAAEMGKPQDPSAEIKHKSEGSAASEESSVKSPDLLDGFIPKGSSLDSTVGVGSAFAFGTDSENSGDRSSKSSTAASAPRMRMDSHTVTGSRDKHRVKKCSNNSVQKIQQVKGKVDTSKKSRGERDKYDKENSYSSIESDLRSSNIVFAQTGVFGNSNGRKSEVCSNYDEENSEKGQTSDLHAGDGDQKGYCKQIGGDIEDIAQNDVSGGGSLEEKGEEFESNRTHAEWDPLVKSIISLQAVQEALEIEIEKFGELGNDPVLQSETDINHSPQLETELVDLIQKVNGLERELEDASALLKEKEFRVVELGQMLNRTGLHEEGKLENGIPSDQDKCREMESQLEDLFKQKIQAEIEHLIIATTTQNLEGASEAQSLLFEEQKSLSVEQNQLLEKLRVAESKATVLKRHVNELDASCEEMIGTEEILIMQNRVCKHTLCFFVQLMLLFLGVLLFLLQLYSQPSGDVPT</sequence>
<organism evidence="4 5">
    <name type="scientific">Papaver nudicaule</name>
    <name type="common">Iceland poppy</name>
    <dbReference type="NCBI Taxonomy" id="74823"/>
    <lineage>
        <taxon>Eukaryota</taxon>
        <taxon>Viridiplantae</taxon>
        <taxon>Streptophyta</taxon>
        <taxon>Embryophyta</taxon>
        <taxon>Tracheophyta</taxon>
        <taxon>Spermatophyta</taxon>
        <taxon>Magnoliopsida</taxon>
        <taxon>Ranunculales</taxon>
        <taxon>Papaveraceae</taxon>
        <taxon>Papaveroideae</taxon>
        <taxon>Papaver</taxon>
    </lineage>
</organism>
<keyword evidence="3" id="KW-0812">Transmembrane</keyword>